<feature type="compositionally biased region" description="Basic and acidic residues" evidence="1">
    <location>
        <begin position="28"/>
        <end position="38"/>
    </location>
</feature>
<dbReference type="EMBL" id="OW240915">
    <property type="protein sequence ID" value="CAH2284516.1"/>
    <property type="molecule type" value="Genomic_DNA"/>
</dbReference>
<dbReference type="Proteomes" id="UP001295444">
    <property type="component" value="Chromosome 04"/>
</dbReference>
<protein>
    <submittedName>
        <fullName evidence="2">Uncharacterized protein</fullName>
    </submittedName>
</protein>
<keyword evidence="3" id="KW-1185">Reference proteome</keyword>
<dbReference type="AlphaFoldDB" id="A0AAD1S3Y4"/>
<evidence type="ECO:0000256" key="1">
    <source>
        <dbReference type="SAM" id="MobiDB-lite"/>
    </source>
</evidence>
<evidence type="ECO:0000313" key="2">
    <source>
        <dbReference type="EMBL" id="CAH2284516.1"/>
    </source>
</evidence>
<feature type="non-terminal residue" evidence="2">
    <location>
        <position position="110"/>
    </location>
</feature>
<organism evidence="2 3">
    <name type="scientific">Pelobates cultripes</name>
    <name type="common">Western spadefoot toad</name>
    <dbReference type="NCBI Taxonomy" id="61616"/>
    <lineage>
        <taxon>Eukaryota</taxon>
        <taxon>Metazoa</taxon>
        <taxon>Chordata</taxon>
        <taxon>Craniata</taxon>
        <taxon>Vertebrata</taxon>
        <taxon>Euteleostomi</taxon>
        <taxon>Amphibia</taxon>
        <taxon>Batrachia</taxon>
        <taxon>Anura</taxon>
        <taxon>Pelobatoidea</taxon>
        <taxon>Pelobatidae</taxon>
        <taxon>Pelobates</taxon>
    </lineage>
</organism>
<sequence>MGNPKKQHPNQGRGGKTSATKSVSLTRLFRDSTDHDTEAAGGKMAATERQTVSPPAGPARPLLSAQDTAQEADISTLLKNLSSRADLAAMLSKLETTFQSKMEAMNTDIT</sequence>
<gene>
    <name evidence="2" type="ORF">PECUL_23A023904</name>
</gene>
<proteinExistence type="predicted"/>
<reference evidence="2" key="1">
    <citation type="submission" date="2022-03" db="EMBL/GenBank/DDBJ databases">
        <authorList>
            <person name="Alioto T."/>
            <person name="Alioto T."/>
            <person name="Gomez Garrido J."/>
        </authorList>
    </citation>
    <scope>NUCLEOTIDE SEQUENCE</scope>
</reference>
<feature type="region of interest" description="Disordered" evidence="1">
    <location>
        <begin position="1"/>
        <end position="68"/>
    </location>
</feature>
<evidence type="ECO:0000313" key="3">
    <source>
        <dbReference type="Proteomes" id="UP001295444"/>
    </source>
</evidence>
<name>A0AAD1S3Y4_PELCU</name>
<accession>A0AAD1S3Y4</accession>